<evidence type="ECO:0000256" key="9">
    <source>
        <dbReference type="PIRSR" id="PIRSR601088-2"/>
    </source>
</evidence>
<organism evidence="14 15">
    <name type="scientific">Aliirhizobium smilacinae</name>
    <dbReference type="NCBI Taxonomy" id="1395944"/>
    <lineage>
        <taxon>Bacteria</taxon>
        <taxon>Pseudomonadati</taxon>
        <taxon>Pseudomonadota</taxon>
        <taxon>Alphaproteobacteria</taxon>
        <taxon>Hyphomicrobiales</taxon>
        <taxon>Rhizobiaceae</taxon>
        <taxon>Aliirhizobium</taxon>
    </lineage>
</organism>
<dbReference type="PRINTS" id="PR00732">
    <property type="entry name" value="GLHYDRLASE4"/>
</dbReference>
<name>A0A5C4XGP6_9HYPH</name>
<dbReference type="GO" id="GO:0046872">
    <property type="term" value="F:metal ion binding"/>
    <property type="evidence" value="ECO:0007669"/>
    <property type="project" value="UniProtKB-KW"/>
</dbReference>
<evidence type="ECO:0000256" key="8">
    <source>
        <dbReference type="ARBA" id="ARBA00023295"/>
    </source>
</evidence>
<dbReference type="Pfam" id="PF11975">
    <property type="entry name" value="Glyco_hydro_4C"/>
    <property type="match status" value="1"/>
</dbReference>
<dbReference type="GO" id="GO:0004553">
    <property type="term" value="F:hydrolase activity, hydrolyzing O-glycosyl compounds"/>
    <property type="evidence" value="ECO:0007669"/>
    <property type="project" value="InterPro"/>
</dbReference>
<dbReference type="InterPro" id="IPR022616">
    <property type="entry name" value="Glyco_hydro_4_C"/>
</dbReference>
<evidence type="ECO:0000256" key="6">
    <source>
        <dbReference type="ARBA" id="ARBA00023211"/>
    </source>
</evidence>
<sequence length="464" mass="50442">MSSQSVSEITLAYIGGGSLNWAQVLMADLVHDRTVAGEIRLFDLNLEAAKRNAAIGNRLSEAHGLSIRYTASETIASALRGVDFVVVSILPGSFDDMAKDIELPESEGIIQSVGDTVGPGGLVRAMRAIPAMAEIAEAIRTYAPKAYVCNLTNPMSVLTGALYAAFPEIRAWGECHEVTKLRHIIAWLANRAEGSIRYDFRDVQANVLGINHFTWVDRAFVGGRDWLPDYLSFAAENRAKGWRAVPLDPADEFQRYFEDVNRVKFDLAARFGIAAAAGDRHLAEFLPSSWYLGHAGEWGFGLTPVDWRRRDQAKRREDARTAETASEVPPLRAVSEEALVGQIRALTRGETLIVNANMPNTGQMEGFAPGTIVETNVLFSGHGVRPIHAGRLPAAVEALVKPHAERQNAVLKAVLASDGATLEGLFLSDPLVVPLGQDRAAKLFRAMVAATAGRLPENLRRLSA</sequence>
<evidence type="ECO:0000256" key="1">
    <source>
        <dbReference type="ARBA" id="ARBA00001936"/>
    </source>
</evidence>
<keyword evidence="10" id="KW-0533">Nickel</keyword>
<dbReference type="EMBL" id="VDMN01000005">
    <property type="protein sequence ID" value="TNM61850.1"/>
    <property type="molecule type" value="Genomic_DNA"/>
</dbReference>
<comment type="similarity">
    <text evidence="2 12">Belongs to the glycosyl hydrolase 4 family.</text>
</comment>
<dbReference type="AlphaFoldDB" id="A0A5C4XGP6"/>
<dbReference type="OrthoDB" id="9767022at2"/>
<reference evidence="14 15" key="1">
    <citation type="submission" date="2019-06" db="EMBL/GenBank/DDBJ databases">
        <title>The draft genome of Rhizobium smilacinae PTYR-5.</title>
        <authorList>
            <person name="Liu L."/>
            <person name="Li L."/>
            <person name="Zhang X."/>
        </authorList>
    </citation>
    <scope>NUCLEOTIDE SEQUENCE [LARGE SCALE GENOMIC DNA]</scope>
    <source>
        <strain evidence="14 15">PTYR-5</strain>
    </source>
</reference>
<dbReference type="PANTHER" id="PTHR32092:SF2">
    <property type="entry name" value="ALPHA-GALACTURONIDASE"/>
    <property type="match status" value="1"/>
</dbReference>
<protein>
    <submittedName>
        <fullName evidence="14">Alpha-galactosidase</fullName>
    </submittedName>
</protein>
<evidence type="ECO:0000256" key="10">
    <source>
        <dbReference type="PIRSR" id="PIRSR601088-3"/>
    </source>
</evidence>
<comment type="cofactor">
    <cofactor evidence="1">
        <name>Mn(2+)</name>
        <dbReference type="ChEBI" id="CHEBI:29035"/>
    </cofactor>
</comment>
<dbReference type="Proteomes" id="UP000311605">
    <property type="component" value="Unassembled WGS sequence"/>
</dbReference>
<gene>
    <name evidence="14" type="ORF">FHP24_21605</name>
</gene>
<feature type="binding site" evidence="10">
    <location>
        <position position="175"/>
    </location>
    <ligand>
        <name>Mn(2+)</name>
        <dbReference type="ChEBI" id="CHEBI:29035"/>
    </ligand>
</feature>
<dbReference type="GO" id="GO:0016616">
    <property type="term" value="F:oxidoreductase activity, acting on the CH-OH group of donors, NAD or NADP as acceptor"/>
    <property type="evidence" value="ECO:0007669"/>
    <property type="project" value="InterPro"/>
</dbReference>
<keyword evidence="15" id="KW-1185">Reference proteome</keyword>
<feature type="site" description="Increases basicity of active site Tyr" evidence="11">
    <location>
        <position position="115"/>
    </location>
</feature>
<evidence type="ECO:0000256" key="3">
    <source>
        <dbReference type="ARBA" id="ARBA00022723"/>
    </source>
</evidence>
<evidence type="ECO:0000313" key="15">
    <source>
        <dbReference type="Proteomes" id="UP000311605"/>
    </source>
</evidence>
<proteinExistence type="inferred from homology"/>
<evidence type="ECO:0000256" key="5">
    <source>
        <dbReference type="ARBA" id="ARBA00023027"/>
    </source>
</evidence>
<evidence type="ECO:0000256" key="11">
    <source>
        <dbReference type="PIRSR" id="PIRSR601088-4"/>
    </source>
</evidence>
<dbReference type="InterPro" id="IPR053715">
    <property type="entry name" value="GH4_Enzyme_sf"/>
</dbReference>
<dbReference type="PANTHER" id="PTHR32092">
    <property type="entry name" value="6-PHOSPHO-BETA-GLUCOSIDASE-RELATED"/>
    <property type="match status" value="1"/>
</dbReference>
<dbReference type="RefSeq" id="WP_139678297.1">
    <property type="nucleotide sequence ID" value="NZ_VDMN01000005.1"/>
</dbReference>
<comment type="cofactor">
    <cofactor evidence="12">
        <name>NAD(+)</name>
        <dbReference type="ChEBI" id="CHEBI:57540"/>
    </cofactor>
    <text evidence="12">Binds 1 NAD(+) per subunit.</text>
</comment>
<feature type="binding site" evidence="9">
    <location>
        <position position="153"/>
    </location>
    <ligand>
        <name>substrate</name>
    </ligand>
</feature>
<comment type="caution">
    <text evidence="14">The sequence shown here is derived from an EMBL/GenBank/DDBJ whole genome shotgun (WGS) entry which is preliminary data.</text>
</comment>
<dbReference type="Gene3D" id="3.90.1820.10">
    <property type="entry name" value="AglA-like glucosidase"/>
    <property type="match status" value="1"/>
</dbReference>
<dbReference type="InterPro" id="IPR015955">
    <property type="entry name" value="Lactate_DH/Glyco_Ohase_4_C"/>
</dbReference>
<feature type="domain" description="Glycosyl hydrolase family 4 C-terminal" evidence="13">
    <location>
        <begin position="207"/>
        <end position="432"/>
    </location>
</feature>
<evidence type="ECO:0000256" key="4">
    <source>
        <dbReference type="ARBA" id="ARBA00022801"/>
    </source>
</evidence>
<evidence type="ECO:0000256" key="12">
    <source>
        <dbReference type="RuleBase" id="RU361152"/>
    </source>
</evidence>
<keyword evidence="8 12" id="KW-0326">Glycosidase</keyword>
<dbReference type="SUPFAM" id="SSF56327">
    <property type="entry name" value="LDH C-terminal domain-like"/>
    <property type="match status" value="1"/>
</dbReference>
<dbReference type="GO" id="GO:0005975">
    <property type="term" value="P:carbohydrate metabolic process"/>
    <property type="evidence" value="ECO:0007669"/>
    <property type="project" value="InterPro"/>
</dbReference>
<feature type="binding site" evidence="10">
    <location>
        <position position="212"/>
    </location>
    <ligand>
        <name>Mn(2+)</name>
        <dbReference type="ChEBI" id="CHEBI:29035"/>
    </ligand>
</feature>
<dbReference type="SUPFAM" id="SSF51735">
    <property type="entry name" value="NAD(P)-binding Rossmann-fold domains"/>
    <property type="match status" value="1"/>
</dbReference>
<evidence type="ECO:0000256" key="2">
    <source>
        <dbReference type="ARBA" id="ARBA00010141"/>
    </source>
</evidence>
<evidence type="ECO:0000259" key="13">
    <source>
        <dbReference type="Pfam" id="PF11975"/>
    </source>
</evidence>
<keyword evidence="10" id="KW-0170">Cobalt</keyword>
<keyword evidence="6 10" id="KW-0464">Manganese</keyword>
<keyword evidence="5 12" id="KW-0520">NAD</keyword>
<accession>A0A5C4XGP6</accession>
<evidence type="ECO:0000313" key="14">
    <source>
        <dbReference type="EMBL" id="TNM61850.1"/>
    </source>
</evidence>
<keyword evidence="4 12" id="KW-0378">Hydrolase</keyword>
<dbReference type="InterPro" id="IPR001088">
    <property type="entry name" value="Glyco_hydro_4"/>
</dbReference>
<keyword evidence="10" id="KW-0408">Iron</keyword>
<keyword evidence="7" id="KW-0119">Carbohydrate metabolism</keyword>
<evidence type="ECO:0000256" key="7">
    <source>
        <dbReference type="ARBA" id="ARBA00023277"/>
    </source>
</evidence>
<dbReference type="InterPro" id="IPR036291">
    <property type="entry name" value="NAD(P)-bd_dom_sf"/>
</dbReference>
<keyword evidence="3 10" id="KW-0479">Metal-binding</keyword>
<dbReference type="Pfam" id="PF02056">
    <property type="entry name" value="Glyco_hydro_4"/>
    <property type="match status" value="1"/>
</dbReference>